<feature type="domain" description="HPr" evidence="6">
    <location>
        <begin position="1"/>
        <end position="92"/>
    </location>
</feature>
<dbReference type="InterPro" id="IPR000032">
    <property type="entry name" value="HPr-like"/>
</dbReference>
<comment type="caution">
    <text evidence="7">The sequence shown here is derived from an EMBL/GenBank/DDBJ whole genome shotgun (WGS) entry which is preliminary data.</text>
</comment>
<accession>A0A926IGE2</accession>
<name>A0A926IGE2_9FIRM</name>
<dbReference type="Proteomes" id="UP000623678">
    <property type="component" value="Unassembled WGS sequence"/>
</dbReference>
<dbReference type="PANTHER" id="PTHR33705">
    <property type="entry name" value="PHOSPHOCARRIER PROTEIN HPR"/>
    <property type="match status" value="1"/>
</dbReference>
<evidence type="ECO:0000256" key="2">
    <source>
        <dbReference type="ARBA" id="ARBA00020422"/>
    </source>
</evidence>
<comment type="function">
    <text evidence="1">General (non sugar-specific) component of the phosphoenolpyruvate-dependent sugar phosphotransferase system (sugar PTS). This major carbohydrate active-transport system catalyzes the phosphorylation of incoming sugar substrates concomitantly with their translocation across the cell membrane. The phosphoryl group from phosphoenolpyruvate (PEP) is transferred to the phosphoryl carrier protein HPr by enzyme I. Phospho-HPr then transfers it to the PTS EIIA domain.</text>
</comment>
<evidence type="ECO:0000313" key="8">
    <source>
        <dbReference type="Proteomes" id="UP000623678"/>
    </source>
</evidence>
<evidence type="ECO:0000256" key="1">
    <source>
        <dbReference type="ARBA" id="ARBA00003681"/>
    </source>
</evidence>
<proteinExistence type="predicted"/>
<evidence type="ECO:0000259" key="6">
    <source>
        <dbReference type="PROSITE" id="PS51350"/>
    </source>
</evidence>
<dbReference type="Gene3D" id="3.30.1340.10">
    <property type="entry name" value="HPr-like"/>
    <property type="match status" value="1"/>
</dbReference>
<evidence type="ECO:0000256" key="4">
    <source>
        <dbReference type="ARBA" id="ARBA00022597"/>
    </source>
</evidence>
<dbReference type="EMBL" id="JACRTD010000002">
    <property type="protein sequence ID" value="MBC8584774.1"/>
    <property type="molecule type" value="Genomic_DNA"/>
</dbReference>
<dbReference type="Pfam" id="PF00381">
    <property type="entry name" value="PTS-HPr"/>
    <property type="match status" value="1"/>
</dbReference>
<dbReference type="NCBIfam" id="TIGR01003">
    <property type="entry name" value="PTS_HPr_family"/>
    <property type="match status" value="1"/>
</dbReference>
<protein>
    <recommendedName>
        <fullName evidence="2">Phosphocarrier protein HPr</fullName>
    </recommendedName>
    <alternativeName>
        <fullName evidence="5">Histidine-containing protein</fullName>
    </alternativeName>
</protein>
<evidence type="ECO:0000256" key="5">
    <source>
        <dbReference type="ARBA" id="ARBA00033055"/>
    </source>
</evidence>
<sequence>MYSRKTTVINRTGLHARPASQFIDAAKKFTSRIHIRNLSLEEEDNLANAKSIISVLTLAMVQGSEIEIIAEGDDEKEAVDSLIALVDSGFGE</sequence>
<dbReference type="CDD" id="cd00367">
    <property type="entry name" value="PTS-HPr_like"/>
    <property type="match status" value="1"/>
</dbReference>
<keyword evidence="8" id="KW-1185">Reference proteome</keyword>
<dbReference type="InterPro" id="IPR050399">
    <property type="entry name" value="HPr"/>
</dbReference>
<evidence type="ECO:0000313" key="7">
    <source>
        <dbReference type="EMBL" id="MBC8584774.1"/>
    </source>
</evidence>
<keyword evidence="4" id="KW-0762">Sugar transport</keyword>
<dbReference type="InterPro" id="IPR035895">
    <property type="entry name" value="HPr-like_sf"/>
</dbReference>
<keyword evidence="3" id="KW-0813">Transport</keyword>
<organism evidence="7 8">
    <name type="scientific">Youxingia wuxianensis</name>
    <dbReference type="NCBI Taxonomy" id="2763678"/>
    <lineage>
        <taxon>Bacteria</taxon>
        <taxon>Bacillati</taxon>
        <taxon>Bacillota</taxon>
        <taxon>Clostridia</taxon>
        <taxon>Eubacteriales</taxon>
        <taxon>Oscillospiraceae</taxon>
        <taxon>Youxingia</taxon>
    </lineage>
</organism>
<reference evidence="7" key="1">
    <citation type="submission" date="2020-08" db="EMBL/GenBank/DDBJ databases">
        <title>Genome public.</title>
        <authorList>
            <person name="Liu C."/>
            <person name="Sun Q."/>
        </authorList>
    </citation>
    <scope>NUCLEOTIDE SEQUENCE</scope>
    <source>
        <strain evidence="7">NSJ-64</strain>
    </source>
</reference>
<dbReference type="PROSITE" id="PS51350">
    <property type="entry name" value="PTS_HPR_DOM"/>
    <property type="match status" value="1"/>
</dbReference>
<dbReference type="AlphaFoldDB" id="A0A926IGE2"/>
<dbReference type="InterPro" id="IPR001020">
    <property type="entry name" value="PTS_HPr_His_P_site"/>
</dbReference>
<evidence type="ECO:0000256" key="3">
    <source>
        <dbReference type="ARBA" id="ARBA00022448"/>
    </source>
</evidence>
<dbReference type="PRINTS" id="PR00107">
    <property type="entry name" value="PHOSPHOCPHPR"/>
</dbReference>
<dbReference type="PROSITE" id="PS00369">
    <property type="entry name" value="PTS_HPR_HIS"/>
    <property type="match status" value="1"/>
</dbReference>
<gene>
    <name evidence="7" type="ORF">H8705_04180</name>
</gene>
<dbReference type="PANTHER" id="PTHR33705:SF1">
    <property type="entry name" value="PHOSPHOCARRIER PROTEIN HPR"/>
    <property type="match status" value="1"/>
</dbReference>
<dbReference type="RefSeq" id="WP_262394592.1">
    <property type="nucleotide sequence ID" value="NZ_JACRTD010000002.1"/>
</dbReference>
<dbReference type="SUPFAM" id="SSF55594">
    <property type="entry name" value="HPr-like"/>
    <property type="match status" value="1"/>
</dbReference>